<dbReference type="GO" id="GO:0032934">
    <property type="term" value="F:sterol binding"/>
    <property type="evidence" value="ECO:0007669"/>
    <property type="project" value="InterPro"/>
</dbReference>
<dbReference type="SMART" id="SM00320">
    <property type="entry name" value="WD40"/>
    <property type="match status" value="2"/>
</dbReference>
<keyword evidence="17" id="KW-0325">Glycoprotein</keyword>
<dbReference type="Proteomes" id="UP000887226">
    <property type="component" value="Unassembled WGS sequence"/>
</dbReference>
<dbReference type="EMBL" id="MU253753">
    <property type="protein sequence ID" value="KAG9248216.1"/>
    <property type="molecule type" value="Genomic_DNA"/>
</dbReference>
<dbReference type="AlphaFoldDB" id="A0A9P7ZA95"/>
<dbReference type="Gene3D" id="2.130.10.10">
    <property type="entry name" value="YVTN repeat-like/Quinoprotein amine dehydrogenase"/>
    <property type="match status" value="1"/>
</dbReference>
<keyword evidence="10" id="KW-0256">Endoplasmic reticulum</keyword>
<evidence type="ECO:0000256" key="9">
    <source>
        <dbReference type="ARBA" id="ARBA00022737"/>
    </source>
</evidence>
<evidence type="ECO:0000313" key="24">
    <source>
        <dbReference type="EMBL" id="KAG9248216.1"/>
    </source>
</evidence>
<keyword evidence="13" id="KW-0443">Lipid metabolism</keyword>
<evidence type="ECO:0000256" key="18">
    <source>
        <dbReference type="ARBA" id="ARBA00023221"/>
    </source>
</evidence>
<evidence type="ECO:0000256" key="13">
    <source>
        <dbReference type="ARBA" id="ARBA00023098"/>
    </source>
</evidence>
<dbReference type="PROSITE" id="PS50156">
    <property type="entry name" value="SSD"/>
    <property type="match status" value="1"/>
</dbReference>
<reference evidence="24" key="1">
    <citation type="journal article" date="2021" name="IMA Fungus">
        <title>Genomic characterization of three marine fungi, including Emericellopsis atlantica sp. nov. with signatures of a generalist lifestyle and marine biomass degradation.</title>
        <authorList>
            <person name="Hagestad O.C."/>
            <person name="Hou L."/>
            <person name="Andersen J.H."/>
            <person name="Hansen E.H."/>
            <person name="Altermark B."/>
            <person name="Li C."/>
            <person name="Kuhnert E."/>
            <person name="Cox R.J."/>
            <person name="Crous P.W."/>
            <person name="Spatafora J.W."/>
            <person name="Lail K."/>
            <person name="Amirebrahimi M."/>
            <person name="Lipzen A."/>
            <person name="Pangilinan J."/>
            <person name="Andreopoulos W."/>
            <person name="Hayes R.D."/>
            <person name="Ng V."/>
            <person name="Grigoriev I.V."/>
            <person name="Jackson S.A."/>
            <person name="Sutton T.D.S."/>
            <person name="Dobson A.D.W."/>
            <person name="Rama T."/>
        </authorList>
    </citation>
    <scope>NUCLEOTIDE SEQUENCE</scope>
    <source>
        <strain evidence="24">TRa3180A</strain>
    </source>
</reference>
<comment type="similarity">
    <text evidence="4">Belongs to the WD repeat SCAP family.</text>
</comment>
<evidence type="ECO:0000256" key="11">
    <source>
        <dbReference type="ARBA" id="ARBA00022989"/>
    </source>
</evidence>
<keyword evidence="9" id="KW-0677">Repeat</keyword>
<dbReference type="InterPro" id="IPR030225">
    <property type="entry name" value="SCAP"/>
</dbReference>
<dbReference type="Pfam" id="PF12349">
    <property type="entry name" value="Sterol-sensing"/>
    <property type="match status" value="1"/>
</dbReference>
<dbReference type="SUPFAM" id="SSF50978">
    <property type="entry name" value="WD40 repeat-like"/>
    <property type="match status" value="1"/>
</dbReference>
<sequence length="1119" mass="125570">MIWYLLYPLRGTTKPPTLEPKHPLRYFFTRYGREASQHPVITLLISVTVATILVYPFPFLYTNNFTNGASNLPHHVWTSAQPYDGDLAVSPDVVMRSIWVHGSYMRALKPNVLQTALQLQDAVLGPTINFNPRNPPEFDGSSTTDFASPSIRDQFHAINGVSNSSWFFHSPLQYWDCDGQKIAEDQDIIGTVNANSERTTSVNVTLRHSIVFSGKRFEDHRLVAADAIVITLIHMKDSPVGEWWERNAEQLRHGKGSWELYPVDGRSLSSTLYEFRFQPVSLQDDILLGIAYTLTMVYLILSLTRMRALKSRFGLLCAVASQIGVSIMSSFTICAILKIDLSKIPREAYPLVVLSVGLENIFRLINAVIMTPPEVPTTSRIAEALGNTGHIALAGVSQNLAILWMLSKVVSPGVRSFCTFAAIAITFDLFYMMTFFVAVLTIDVRRLELSDSLSRTPSPTPRLAASDNVKTGWTEALLKDDAPISTRVAGTVVMISFILTAQWHFFDNESFLQTASRFTRLLNSTSQRSRYNASSLPSINVNQARTPTAWLKLQDHETAHEVIKIVKPHAYSYVARVYDPLVFVLNGSDRTPTKHGIRPFLPAVYDFARHQSTLFIIVVVMAITGVSLLMNYLLWDKNREGSNDDRPEDEPLLISKNLAGGHTLDVVIMATSDDGILASAGLDRQIRIWDLQRGGANYIVHDPEQLIDPFPVWKMAIDTDSNWLAILSADRVLLWNIPEQRWGPAMRVALSYRVPKAFFFGHSPTELIDPIIVVHQSGWMSELHIEGNEVQELQICRTPLVCVSPYSEQGGTQLKDSPSFRIITTSRRGCVHVASLTDTMEWVSDEILCPQSFDNRDVLSVLPLPSLSSFLAVREQMVDLIDISTHNITHSFPVDSMLPNTLRCFHSTRRRPQCGSVGLAYLALAYTGRNGGNCVLQVYLPRREGDTICFRDPESPGSKTCCLWKDTAEKKYEIENPGTWDALKAPYVVGVRKIGAPVAGETVESVTGLRRRGKLQHRSEHRQHEEESWEVWCLSMYGEEINMPLNRNEITQDFLLVDDLGPFVTLGNRSIALGLGNVIKVITVGSERFDKSENNNENTRFVGMTASRRKKAHLAKRLY</sequence>
<evidence type="ECO:0000256" key="5">
    <source>
        <dbReference type="ARBA" id="ARBA00019541"/>
    </source>
</evidence>
<keyword evidence="14" id="KW-0446">Lipid-binding</keyword>
<evidence type="ECO:0000259" key="23">
    <source>
        <dbReference type="PROSITE" id="PS50156"/>
    </source>
</evidence>
<dbReference type="GO" id="GO:0032933">
    <property type="term" value="P:SREBP signaling pathway"/>
    <property type="evidence" value="ECO:0007669"/>
    <property type="project" value="InterPro"/>
</dbReference>
<evidence type="ECO:0000256" key="6">
    <source>
        <dbReference type="ARBA" id="ARBA00022548"/>
    </source>
</evidence>
<feature type="repeat" description="WD" evidence="21">
    <location>
        <begin position="659"/>
        <end position="699"/>
    </location>
</feature>
<dbReference type="PROSITE" id="PS00678">
    <property type="entry name" value="WD_REPEATS_1"/>
    <property type="match status" value="1"/>
</dbReference>
<evidence type="ECO:0000256" key="20">
    <source>
        <dbReference type="ARBA" id="ARBA00045958"/>
    </source>
</evidence>
<proteinExistence type="inferred from homology"/>
<keyword evidence="25" id="KW-1185">Reference proteome</keyword>
<dbReference type="InterPro" id="IPR000731">
    <property type="entry name" value="SSD"/>
</dbReference>
<evidence type="ECO:0000313" key="25">
    <source>
        <dbReference type="Proteomes" id="UP000887226"/>
    </source>
</evidence>
<evidence type="ECO:0000256" key="14">
    <source>
        <dbReference type="ARBA" id="ARBA00023121"/>
    </source>
</evidence>
<evidence type="ECO:0000256" key="16">
    <source>
        <dbReference type="ARBA" id="ARBA00023166"/>
    </source>
</evidence>
<keyword evidence="19" id="KW-0968">Cytoplasmic vesicle</keyword>
<keyword evidence="8 22" id="KW-0812">Transmembrane</keyword>
<feature type="transmembrane region" description="Helical" evidence="22">
    <location>
        <begin position="419"/>
        <end position="442"/>
    </location>
</feature>
<dbReference type="GO" id="GO:0000139">
    <property type="term" value="C:Golgi membrane"/>
    <property type="evidence" value="ECO:0007669"/>
    <property type="project" value="UniProtKB-SubCell"/>
</dbReference>
<protein>
    <recommendedName>
        <fullName evidence="5">Sterol regulatory element-binding protein cleavage-activating protein</fullName>
    </recommendedName>
</protein>
<evidence type="ECO:0000256" key="21">
    <source>
        <dbReference type="PROSITE-ProRule" id="PRU00221"/>
    </source>
</evidence>
<evidence type="ECO:0000256" key="17">
    <source>
        <dbReference type="ARBA" id="ARBA00023180"/>
    </source>
</evidence>
<dbReference type="SUPFAM" id="SSF82866">
    <property type="entry name" value="Multidrug efflux transporter AcrB transmembrane domain"/>
    <property type="match status" value="1"/>
</dbReference>
<feature type="transmembrane region" description="Helical" evidence="22">
    <location>
        <begin position="40"/>
        <end position="61"/>
    </location>
</feature>
<keyword evidence="11 22" id="KW-1133">Transmembrane helix</keyword>
<gene>
    <name evidence="24" type="ORF">BJ878DRAFT_69754</name>
</gene>
<dbReference type="InterPro" id="IPR036322">
    <property type="entry name" value="WD40_repeat_dom_sf"/>
</dbReference>
<comment type="subcellular location">
    <subcellularLocation>
        <location evidence="2">Cytoplasmic vesicle</location>
        <location evidence="2">COPII-coated vesicle membrane</location>
        <topology evidence="2">Multi-pass membrane protein</topology>
    </subcellularLocation>
    <subcellularLocation>
        <location evidence="1">Endoplasmic reticulum membrane</location>
        <topology evidence="1">Multi-pass membrane protein</topology>
    </subcellularLocation>
    <subcellularLocation>
        <location evidence="3">Golgi apparatus membrane</location>
        <topology evidence="3">Multi-pass membrane protein</topology>
    </subcellularLocation>
</comment>
<dbReference type="PANTHER" id="PTHR46378">
    <property type="entry name" value="STEROL REGULATORY ELEMENT-BINDING PROTEIN CLEAVAGE-ACTIVATING PROTEIN"/>
    <property type="match status" value="1"/>
</dbReference>
<dbReference type="PROSITE" id="PS50294">
    <property type="entry name" value="WD_REPEATS_REGION"/>
    <property type="match status" value="1"/>
</dbReference>
<keyword evidence="15 22" id="KW-0472">Membrane</keyword>
<comment type="function">
    <text evidence="20">Escort protein required for cholesterol as well as lipid homeostasis. Regulates export of the SCAP-SREBP complex from the endoplasmic reticulum to the Golgi upon low cholesterol, thereby regulating the processing of sterol regulatory element-binding proteins (SREBPs) SREBF1/SREBP1 and SREBF2/SREBP2. At high sterol concentrations, formation of a ternary complex with INSIG (INSIG1 or INSIG2) leads to mask the ER export signal in SCAP, promoting retention of the complex in the endoplasmic reticulum. Low sterol concentrations trigger release of INSIG, a conformational change in the SSD domain of SCAP, unmasking of the ER export signal, promoting recruitment into COPII-coated vesicles and transport of the SCAP-SREBP to the Golgi: in the Golgi, SREBPs are then processed, releasing the transcription factor fragment of SREBPs from the membrane, its import into the nucleus and up-regulation of LDLR, INSIG1 and the mevalonate pathway. Binds cholesterol via its SSD domain.</text>
</comment>
<organism evidence="24 25">
    <name type="scientific">Calycina marina</name>
    <dbReference type="NCBI Taxonomy" id="1763456"/>
    <lineage>
        <taxon>Eukaryota</taxon>
        <taxon>Fungi</taxon>
        <taxon>Dikarya</taxon>
        <taxon>Ascomycota</taxon>
        <taxon>Pezizomycotina</taxon>
        <taxon>Leotiomycetes</taxon>
        <taxon>Helotiales</taxon>
        <taxon>Pezizellaceae</taxon>
        <taxon>Calycina</taxon>
    </lineage>
</organism>
<feature type="domain" description="SSD" evidence="23">
    <location>
        <begin position="284"/>
        <end position="442"/>
    </location>
</feature>
<dbReference type="InterPro" id="IPR015943">
    <property type="entry name" value="WD40/YVTN_repeat-like_dom_sf"/>
</dbReference>
<keyword evidence="18" id="KW-0753">Steroid metabolism</keyword>
<dbReference type="InterPro" id="IPR053958">
    <property type="entry name" value="HMGCR/SNAP/NPC1-like_SSD"/>
</dbReference>
<keyword evidence="7 21" id="KW-0853">WD repeat</keyword>
<evidence type="ECO:0000256" key="8">
    <source>
        <dbReference type="ARBA" id="ARBA00022692"/>
    </source>
</evidence>
<evidence type="ECO:0000256" key="19">
    <source>
        <dbReference type="ARBA" id="ARBA00023329"/>
    </source>
</evidence>
<accession>A0A9P7ZA95</accession>
<evidence type="ECO:0000256" key="3">
    <source>
        <dbReference type="ARBA" id="ARBA00004653"/>
    </source>
</evidence>
<feature type="transmembrane region" description="Helical" evidence="22">
    <location>
        <begin position="614"/>
        <end position="635"/>
    </location>
</feature>
<dbReference type="GO" id="GO:0032936">
    <property type="term" value="C:SREBP-SCAP complex"/>
    <property type="evidence" value="ECO:0007669"/>
    <property type="project" value="TreeGrafter"/>
</dbReference>
<evidence type="ECO:0000256" key="22">
    <source>
        <dbReference type="SAM" id="Phobius"/>
    </source>
</evidence>
<keyword evidence="12" id="KW-0333">Golgi apparatus</keyword>
<dbReference type="PANTHER" id="PTHR46378:SF1">
    <property type="entry name" value="STEROL REGULATORY ELEMENT-BINDING PROTEIN CLEAVAGE-ACTIVATING PROTEIN"/>
    <property type="match status" value="1"/>
</dbReference>
<evidence type="ECO:0000256" key="10">
    <source>
        <dbReference type="ARBA" id="ARBA00022824"/>
    </source>
</evidence>
<comment type="caution">
    <text evidence="24">The sequence shown here is derived from an EMBL/GenBank/DDBJ whole genome shotgun (WGS) entry which is preliminary data.</text>
</comment>
<feature type="transmembrane region" description="Helical" evidence="22">
    <location>
        <begin position="315"/>
        <end position="339"/>
    </location>
</feature>
<evidence type="ECO:0000256" key="1">
    <source>
        <dbReference type="ARBA" id="ARBA00004477"/>
    </source>
</evidence>
<evidence type="ECO:0000256" key="4">
    <source>
        <dbReference type="ARBA" id="ARBA00007410"/>
    </source>
</evidence>
<name>A0A9P7ZA95_9HELO</name>
<dbReference type="GO" id="GO:0008203">
    <property type="term" value="P:cholesterol metabolic process"/>
    <property type="evidence" value="ECO:0007669"/>
    <property type="project" value="UniProtKB-KW"/>
</dbReference>
<dbReference type="OrthoDB" id="1914839at2759"/>
<keyword evidence="6" id="KW-0153">Cholesterol metabolism</keyword>
<evidence type="ECO:0000256" key="15">
    <source>
        <dbReference type="ARBA" id="ARBA00023136"/>
    </source>
</evidence>
<dbReference type="GO" id="GO:0005789">
    <property type="term" value="C:endoplasmic reticulum membrane"/>
    <property type="evidence" value="ECO:0007669"/>
    <property type="project" value="UniProtKB-SubCell"/>
</dbReference>
<evidence type="ECO:0000256" key="7">
    <source>
        <dbReference type="ARBA" id="ARBA00022574"/>
    </source>
</evidence>
<dbReference type="GO" id="GO:0045540">
    <property type="term" value="P:regulation of cholesterol biosynthetic process"/>
    <property type="evidence" value="ECO:0007669"/>
    <property type="project" value="TreeGrafter"/>
</dbReference>
<evidence type="ECO:0000256" key="2">
    <source>
        <dbReference type="ARBA" id="ARBA00004557"/>
    </source>
</evidence>
<keyword evidence="16" id="KW-1207">Sterol metabolism</keyword>
<evidence type="ECO:0000256" key="12">
    <source>
        <dbReference type="ARBA" id="ARBA00023034"/>
    </source>
</evidence>
<dbReference type="GO" id="GO:0012507">
    <property type="term" value="C:ER to Golgi transport vesicle membrane"/>
    <property type="evidence" value="ECO:0007669"/>
    <property type="project" value="UniProtKB-SubCell"/>
</dbReference>
<dbReference type="InterPro" id="IPR001680">
    <property type="entry name" value="WD40_rpt"/>
</dbReference>
<dbReference type="InterPro" id="IPR019775">
    <property type="entry name" value="WD40_repeat_CS"/>
</dbReference>
<feature type="transmembrane region" description="Helical" evidence="22">
    <location>
        <begin position="286"/>
        <end position="303"/>
    </location>
</feature>
<dbReference type="PROSITE" id="PS50082">
    <property type="entry name" value="WD_REPEATS_2"/>
    <property type="match status" value="1"/>
</dbReference>